<gene>
    <name evidence="2" type="ORF">CI109_100156</name>
</gene>
<feature type="compositionally biased region" description="Low complexity" evidence="1">
    <location>
        <begin position="209"/>
        <end position="230"/>
    </location>
</feature>
<dbReference type="AlphaFoldDB" id="A0A5M6BSN3"/>
<feature type="region of interest" description="Disordered" evidence="1">
    <location>
        <begin position="1"/>
        <end position="245"/>
    </location>
</feature>
<evidence type="ECO:0000313" key="2">
    <source>
        <dbReference type="EMBL" id="WWD15734.1"/>
    </source>
</evidence>
<dbReference type="KEGG" id="ksn:43591047"/>
<feature type="region of interest" description="Disordered" evidence="1">
    <location>
        <begin position="411"/>
        <end position="583"/>
    </location>
</feature>
<reference evidence="2" key="1">
    <citation type="submission" date="2017-08" db="EMBL/GenBank/DDBJ databases">
        <authorList>
            <person name="Cuomo C."/>
            <person name="Billmyre B."/>
            <person name="Heitman J."/>
        </authorList>
    </citation>
    <scope>NUCLEOTIDE SEQUENCE</scope>
    <source>
        <strain evidence="2">CBS 12478</strain>
    </source>
</reference>
<name>A0A5M6BSN3_9TREE</name>
<feature type="compositionally biased region" description="Basic and acidic residues" evidence="1">
    <location>
        <begin position="139"/>
        <end position="162"/>
    </location>
</feature>
<feature type="compositionally biased region" description="Low complexity" evidence="1">
    <location>
        <begin position="441"/>
        <end position="465"/>
    </location>
</feature>
<evidence type="ECO:0000256" key="1">
    <source>
        <dbReference type="SAM" id="MobiDB-lite"/>
    </source>
</evidence>
<feature type="compositionally biased region" description="Basic and acidic residues" evidence="1">
    <location>
        <begin position="534"/>
        <end position="550"/>
    </location>
</feature>
<feature type="region of interest" description="Disordered" evidence="1">
    <location>
        <begin position="355"/>
        <end position="390"/>
    </location>
</feature>
<organism evidence="2 3">
    <name type="scientific">Kwoniella shandongensis</name>
    <dbReference type="NCBI Taxonomy" id="1734106"/>
    <lineage>
        <taxon>Eukaryota</taxon>
        <taxon>Fungi</taxon>
        <taxon>Dikarya</taxon>
        <taxon>Basidiomycota</taxon>
        <taxon>Agaricomycotina</taxon>
        <taxon>Tremellomycetes</taxon>
        <taxon>Tremellales</taxon>
        <taxon>Cryptococcaceae</taxon>
        <taxon>Kwoniella</taxon>
    </lineage>
</organism>
<dbReference type="Proteomes" id="UP000322225">
    <property type="component" value="Chromosome 1"/>
</dbReference>
<dbReference type="EMBL" id="CP144051">
    <property type="protein sequence ID" value="WWD15734.1"/>
    <property type="molecule type" value="Genomic_DNA"/>
</dbReference>
<dbReference type="OrthoDB" id="2537650at2759"/>
<dbReference type="GeneID" id="43591047"/>
<sequence length="583" mass="61774">MFGYYTSLPRRKSSATNSGLPRSSVYSSTTNQNQNQPTSPPLSPSSPTTGLSRNLSNNLGSPFSLNFGRNISPRSAEIQRSPPSPVDDRHERDGNGTAGSRSPLVTTRDFGMPGPGPSSSSRQKGYPEGSGGVEEDGDDQSHSRSKESFMILHDHEHEHDLEEVGSEDPSPPLATPRDGHKSLPDPSLVPPPSVHDTYVSSFIRPIETSPLDQSPSSSSGGGLLDSALGGVRPGLHRSSSEPGGALLPSAIPSTAIDGPVIGLADDDDHHPIQGAGVDDSTNVLGLGGGGGGSRNRQPIFEIFNASLSSDGSEMSNDLRNYLEIVLRGQEEVAGMHMQLESLGLGLGASYSPVVGGGGEGNGDEQSAKKEELEKKMKNDGELRLDKREKGVDEIMQRLDSLSETLRTYHQLGTPKLSFTHTNPQSTRTKSRAQSMDPKLGSNAPPSNINPIPSANDGASPSSSSSRLTPPAYVRSNTAVGELSPRKSIGTGGNRNRSPLIHTFKPELSSDNNDDGGSAVEEEKKNDYSSFWTSSKDKEKGGKHDWLEDVGTRAGGGHGGARGREPGSMVASPVEMTDTRSRFW</sequence>
<feature type="compositionally biased region" description="Polar residues" evidence="1">
    <location>
        <begin position="14"/>
        <end position="26"/>
    </location>
</feature>
<evidence type="ECO:0000313" key="3">
    <source>
        <dbReference type="Proteomes" id="UP000322225"/>
    </source>
</evidence>
<proteinExistence type="predicted"/>
<feature type="compositionally biased region" description="Polar residues" evidence="1">
    <location>
        <begin position="50"/>
        <end position="73"/>
    </location>
</feature>
<accession>A0A5M6BSN3</accession>
<feature type="compositionally biased region" description="Polar residues" evidence="1">
    <location>
        <begin position="416"/>
        <end position="433"/>
    </location>
</feature>
<reference evidence="2" key="2">
    <citation type="submission" date="2024-01" db="EMBL/GenBank/DDBJ databases">
        <title>Comparative genomics of Cryptococcus and Kwoniella reveals pathogenesis evolution and contrasting modes of karyotype evolution via chromosome fusion or intercentromeric recombination.</title>
        <authorList>
            <person name="Coelho M.A."/>
            <person name="David-Palma M."/>
            <person name="Shea T."/>
            <person name="Bowers K."/>
            <person name="McGinley-Smith S."/>
            <person name="Mohammad A.W."/>
            <person name="Gnirke A."/>
            <person name="Yurkov A.M."/>
            <person name="Nowrousian M."/>
            <person name="Sun S."/>
            <person name="Cuomo C.A."/>
            <person name="Heitman J."/>
        </authorList>
    </citation>
    <scope>NUCLEOTIDE SEQUENCE</scope>
    <source>
        <strain evidence="2">CBS 12478</strain>
    </source>
</reference>
<feature type="compositionally biased region" description="Basic and acidic residues" evidence="1">
    <location>
        <begin position="365"/>
        <end position="390"/>
    </location>
</feature>
<dbReference type="RefSeq" id="XP_031858802.1">
    <property type="nucleotide sequence ID" value="XM_032006883.1"/>
</dbReference>
<protein>
    <submittedName>
        <fullName evidence="2">Uncharacterized protein</fullName>
    </submittedName>
</protein>
<feature type="compositionally biased region" description="Low complexity" evidence="1">
    <location>
        <begin position="27"/>
        <end position="37"/>
    </location>
</feature>
<keyword evidence="3" id="KW-1185">Reference proteome</keyword>